<dbReference type="PANTHER" id="PTHR44019">
    <property type="entry name" value="WD REPEAT-CONTAINING PROTEIN 55"/>
    <property type="match status" value="1"/>
</dbReference>
<dbReference type="SUPFAM" id="SSF50978">
    <property type="entry name" value="WD40 repeat-like"/>
    <property type="match status" value="1"/>
</dbReference>
<reference evidence="4 5" key="1">
    <citation type="journal article" date="2013" name="Curr. Biol.">
        <title>The Genome of the Foraminiferan Reticulomyxa filosa.</title>
        <authorList>
            <person name="Glockner G."/>
            <person name="Hulsmann N."/>
            <person name="Schleicher M."/>
            <person name="Noegel A.A."/>
            <person name="Eichinger L."/>
            <person name="Gallinger C."/>
            <person name="Pawlowski J."/>
            <person name="Sierra R."/>
            <person name="Euteneuer U."/>
            <person name="Pillet L."/>
            <person name="Moustafa A."/>
            <person name="Platzer M."/>
            <person name="Groth M."/>
            <person name="Szafranski K."/>
            <person name="Schliwa M."/>
        </authorList>
    </citation>
    <scope>NUCLEOTIDE SEQUENCE [LARGE SCALE GENOMIC DNA]</scope>
</reference>
<name>X6LVA2_RETFI</name>
<feature type="transmembrane region" description="Helical" evidence="3">
    <location>
        <begin position="360"/>
        <end position="376"/>
    </location>
</feature>
<evidence type="ECO:0000313" key="4">
    <source>
        <dbReference type="EMBL" id="ETO05072.1"/>
    </source>
</evidence>
<keyword evidence="5" id="KW-1185">Reference proteome</keyword>
<dbReference type="InterPro" id="IPR036322">
    <property type="entry name" value="WD40_repeat_dom_sf"/>
</dbReference>
<evidence type="ECO:0008006" key="6">
    <source>
        <dbReference type="Google" id="ProtNLM"/>
    </source>
</evidence>
<sequence length="378" mass="42979">MFALRRCLTFSPSNELIVAGTKTGDFVIFHVRQLQSIGIYQTCVSGVSCIQCTNMVSVDPDEIKNSLRSRYLFNRILVGGGDGTVTEWNFSDKTVVPNKIYNRFVIGKYTKTKAVKLDSGVTALQVNATQEQVLAGTSAGYVYQIKEKTLDNVVVESVSETNPIISVRFLPQTNDKFVTCAVNGLIKLWSSNDYNIELSHKPISRIKRSAQCLDLNEEFILVGWYVCYLCIFFFFLNERIARKIEYTLCDDHRDNGDISAFDTYESDSELWEIKSAHKDMVCGIGISANQCLRKLYTHILCHFPFPGKNYKFFGHNFIVLCLFCQAQKYFVTVGGDGLLRVWDTKHRHLAANMKEHNQQITGLVIIFCHFATLFFICT</sequence>
<evidence type="ECO:0000256" key="1">
    <source>
        <dbReference type="ARBA" id="ARBA00022574"/>
    </source>
</evidence>
<evidence type="ECO:0000256" key="3">
    <source>
        <dbReference type="SAM" id="Phobius"/>
    </source>
</evidence>
<dbReference type="Gene3D" id="2.130.10.10">
    <property type="entry name" value="YVTN repeat-like/Quinoprotein amine dehydrogenase"/>
    <property type="match status" value="2"/>
</dbReference>
<proteinExistence type="predicted"/>
<feature type="transmembrane region" description="Helical" evidence="3">
    <location>
        <begin position="219"/>
        <end position="236"/>
    </location>
</feature>
<protein>
    <recommendedName>
        <fullName evidence="6">WD_REPEATS_REGION domain-containing protein</fullName>
    </recommendedName>
</protein>
<comment type="caution">
    <text evidence="4">The sequence shown here is derived from an EMBL/GenBank/DDBJ whole genome shotgun (WGS) entry which is preliminary data.</text>
</comment>
<keyword evidence="2" id="KW-0677">Repeat</keyword>
<keyword evidence="1" id="KW-0853">WD repeat</keyword>
<keyword evidence="3" id="KW-0812">Transmembrane</keyword>
<dbReference type="Pfam" id="PF00400">
    <property type="entry name" value="WD40"/>
    <property type="match status" value="1"/>
</dbReference>
<dbReference type="InterPro" id="IPR050505">
    <property type="entry name" value="WDR55/POC1"/>
</dbReference>
<dbReference type="AlphaFoldDB" id="X6LVA2"/>
<dbReference type="SMART" id="SM00320">
    <property type="entry name" value="WD40"/>
    <property type="match status" value="2"/>
</dbReference>
<accession>X6LVA2</accession>
<evidence type="ECO:0000256" key="2">
    <source>
        <dbReference type="ARBA" id="ARBA00022737"/>
    </source>
</evidence>
<keyword evidence="3" id="KW-0472">Membrane</keyword>
<dbReference type="EMBL" id="ASPP01028576">
    <property type="protein sequence ID" value="ETO05072.1"/>
    <property type="molecule type" value="Genomic_DNA"/>
</dbReference>
<keyword evidence="3" id="KW-1133">Transmembrane helix</keyword>
<organism evidence="4 5">
    <name type="scientific">Reticulomyxa filosa</name>
    <dbReference type="NCBI Taxonomy" id="46433"/>
    <lineage>
        <taxon>Eukaryota</taxon>
        <taxon>Sar</taxon>
        <taxon>Rhizaria</taxon>
        <taxon>Retaria</taxon>
        <taxon>Foraminifera</taxon>
        <taxon>Monothalamids</taxon>
        <taxon>Reticulomyxidae</taxon>
        <taxon>Reticulomyxa</taxon>
    </lineage>
</organism>
<evidence type="ECO:0000313" key="5">
    <source>
        <dbReference type="Proteomes" id="UP000023152"/>
    </source>
</evidence>
<gene>
    <name evidence="4" type="ORF">RFI_32328</name>
</gene>
<dbReference type="Proteomes" id="UP000023152">
    <property type="component" value="Unassembled WGS sequence"/>
</dbReference>
<dbReference type="InterPro" id="IPR015943">
    <property type="entry name" value="WD40/YVTN_repeat-like_dom_sf"/>
</dbReference>
<dbReference type="OrthoDB" id="10264376at2759"/>
<dbReference type="PANTHER" id="PTHR44019:SF8">
    <property type="entry name" value="POC1 CENTRIOLAR PROTEIN HOMOLOG"/>
    <property type="match status" value="1"/>
</dbReference>
<dbReference type="InterPro" id="IPR001680">
    <property type="entry name" value="WD40_rpt"/>
</dbReference>